<reference evidence="2 3" key="1">
    <citation type="journal article" date="2014" name="Antonie Van Leeuwenhoek">
        <title>Hyphomonas beringensis sp. nov. and Hyphomonas chukchiensis sp. nov., isolated from surface seawater of the Bering Sea and Chukchi Sea.</title>
        <authorList>
            <person name="Li C."/>
            <person name="Lai Q."/>
            <person name="Li G."/>
            <person name="Dong C."/>
            <person name="Wang J."/>
            <person name="Liao Y."/>
            <person name="Shao Z."/>
        </authorList>
    </citation>
    <scope>NUCLEOTIDE SEQUENCE [LARGE SCALE GENOMIC DNA]</scope>
    <source>
        <strain evidence="2 3">MHS-2</strain>
    </source>
</reference>
<evidence type="ECO:0000256" key="1">
    <source>
        <dbReference type="SAM" id="SignalP"/>
    </source>
</evidence>
<name>A0A059FFX5_9PROT</name>
<dbReference type="STRING" id="1280950.HJO_14852"/>
<feature type="chain" id="PRO_5001578045" description="Lipoprotein" evidence="1">
    <location>
        <begin position="22"/>
        <end position="201"/>
    </location>
</feature>
<comment type="caution">
    <text evidence="2">The sequence shown here is derived from an EMBL/GenBank/DDBJ whole genome shotgun (WGS) entry which is preliminary data.</text>
</comment>
<dbReference type="eggNOG" id="ENOG5032GU3">
    <property type="taxonomic scope" value="Bacteria"/>
</dbReference>
<dbReference type="PATRIC" id="fig|1280950.3.peg.2983"/>
<organism evidence="2 3">
    <name type="scientific">Hyphomonas johnsonii MHS-2</name>
    <dbReference type="NCBI Taxonomy" id="1280950"/>
    <lineage>
        <taxon>Bacteria</taxon>
        <taxon>Pseudomonadati</taxon>
        <taxon>Pseudomonadota</taxon>
        <taxon>Alphaproteobacteria</taxon>
        <taxon>Hyphomonadales</taxon>
        <taxon>Hyphomonadaceae</taxon>
        <taxon>Hyphomonas</taxon>
    </lineage>
</organism>
<dbReference type="RefSeq" id="WP_035618377.1">
    <property type="nucleotide sequence ID" value="NZ_ARYK01000008.1"/>
</dbReference>
<dbReference type="PROSITE" id="PS51257">
    <property type="entry name" value="PROKAR_LIPOPROTEIN"/>
    <property type="match status" value="1"/>
</dbReference>
<dbReference type="Proteomes" id="UP000025171">
    <property type="component" value="Unassembled WGS sequence"/>
</dbReference>
<evidence type="ECO:0000313" key="2">
    <source>
        <dbReference type="EMBL" id="KCZ89507.1"/>
    </source>
</evidence>
<keyword evidence="1" id="KW-0732">Signal</keyword>
<dbReference type="OrthoDB" id="7618876at2"/>
<evidence type="ECO:0008006" key="4">
    <source>
        <dbReference type="Google" id="ProtNLM"/>
    </source>
</evidence>
<dbReference type="AlphaFoldDB" id="A0A059FFX5"/>
<proteinExistence type="predicted"/>
<accession>A0A059FFX5</accession>
<dbReference type="InterPro" id="IPR011990">
    <property type="entry name" value="TPR-like_helical_dom_sf"/>
</dbReference>
<gene>
    <name evidence="2" type="ORF">HJO_14852</name>
</gene>
<keyword evidence="3" id="KW-1185">Reference proteome</keyword>
<feature type="signal peptide" evidence="1">
    <location>
        <begin position="1"/>
        <end position="21"/>
    </location>
</feature>
<evidence type="ECO:0000313" key="3">
    <source>
        <dbReference type="Proteomes" id="UP000025171"/>
    </source>
</evidence>
<sequence length="201" mass="22046">MTPRLIPFRVLAFALFLAACATPPPVETGPPFESVMVEAKGEANPYKADAVLTGLLERQTLTDDQRARALYARGSLRRQDGDDRRGAVEDFKAMLALAPAHPLGPNAREELEFAETDVETIEAGLQRMLSLSQWFDSMWVLGAHDEAAARYRKSGISPNPAQLADLAQAGFVCMGDETGDKVYTVGDRRDDLEDAYWCPAD</sequence>
<dbReference type="EMBL" id="ARYK01000008">
    <property type="protein sequence ID" value="KCZ89507.1"/>
    <property type="molecule type" value="Genomic_DNA"/>
</dbReference>
<dbReference type="Gene3D" id="1.25.40.10">
    <property type="entry name" value="Tetratricopeptide repeat domain"/>
    <property type="match status" value="1"/>
</dbReference>
<protein>
    <recommendedName>
        <fullName evidence="4">Lipoprotein</fullName>
    </recommendedName>
</protein>